<feature type="compositionally biased region" description="Basic and acidic residues" evidence="1">
    <location>
        <begin position="141"/>
        <end position="164"/>
    </location>
</feature>
<evidence type="ECO:0008006" key="4">
    <source>
        <dbReference type="Google" id="ProtNLM"/>
    </source>
</evidence>
<feature type="region of interest" description="Disordered" evidence="1">
    <location>
        <begin position="412"/>
        <end position="440"/>
    </location>
</feature>
<feature type="region of interest" description="Disordered" evidence="1">
    <location>
        <begin position="1"/>
        <end position="178"/>
    </location>
</feature>
<evidence type="ECO:0000313" key="3">
    <source>
        <dbReference type="Proteomes" id="UP001162483"/>
    </source>
</evidence>
<feature type="region of interest" description="Disordered" evidence="1">
    <location>
        <begin position="191"/>
        <end position="218"/>
    </location>
</feature>
<dbReference type="PANTHER" id="PTHR21553">
    <property type="entry name" value="ALMS1-RELATED"/>
    <property type="match status" value="1"/>
</dbReference>
<dbReference type="Proteomes" id="UP001162483">
    <property type="component" value="Unassembled WGS sequence"/>
</dbReference>
<organism evidence="2 3">
    <name type="scientific">Staurois parvus</name>
    <dbReference type="NCBI Taxonomy" id="386267"/>
    <lineage>
        <taxon>Eukaryota</taxon>
        <taxon>Metazoa</taxon>
        <taxon>Chordata</taxon>
        <taxon>Craniata</taxon>
        <taxon>Vertebrata</taxon>
        <taxon>Euteleostomi</taxon>
        <taxon>Amphibia</taxon>
        <taxon>Batrachia</taxon>
        <taxon>Anura</taxon>
        <taxon>Neobatrachia</taxon>
        <taxon>Ranoidea</taxon>
        <taxon>Ranidae</taxon>
        <taxon>Staurois</taxon>
    </lineage>
</organism>
<feature type="region of interest" description="Disordered" evidence="1">
    <location>
        <begin position="354"/>
        <end position="373"/>
    </location>
</feature>
<accession>A0ABN9BCV9</accession>
<feature type="compositionally biased region" description="Basic and acidic residues" evidence="1">
    <location>
        <begin position="99"/>
        <end position="115"/>
    </location>
</feature>
<reference evidence="2" key="1">
    <citation type="submission" date="2023-05" db="EMBL/GenBank/DDBJ databases">
        <authorList>
            <person name="Stuckert A."/>
        </authorList>
    </citation>
    <scope>NUCLEOTIDE SEQUENCE</scope>
</reference>
<keyword evidence="3" id="KW-1185">Reference proteome</keyword>
<sequence length="440" mass="49041">MDGASRMSPVSTIESSHTGSNDAVPPKFPSEVLGSTTEKTSDTSIPHHKDGIYSKDHSPKIAWQDNAAERRRTLVTGSFHDDNKASYCSLQHTVSSPEKASRDLPREKRDLRSAHEDEEFFPLNPEVDDAPEQHASMGSLKKMDYRGRGSDITDYPRRRGKQEQARGTPLHSPNASWDSKFGMREKHVRYEDRGFSNDHPTNPTNSFQRSESTLSQSAISNQSLDDLWARYTDRRKSHLSESSSKLEASLVERLDRLARLLQNPKPYSATKDEKDGDHALKFNKKVHEKGRETKKEEREKWYLKKFGVDTLLVNGTSENQDGSISRLSETASSEKVLSGGLLYSDFSSEIRSGVTEESPVGSEAATGSASTCATDSTISTIDTVRLINAFGPERVRPSSKLSRLYNTIDLQKKRSEGTSKKASRLSASGGKLKDRDERSP</sequence>
<feature type="compositionally biased region" description="Polar residues" evidence="1">
    <location>
        <begin position="8"/>
        <end position="21"/>
    </location>
</feature>
<evidence type="ECO:0000313" key="2">
    <source>
        <dbReference type="EMBL" id="CAI9545373.1"/>
    </source>
</evidence>
<dbReference type="EMBL" id="CATNWA010003435">
    <property type="protein sequence ID" value="CAI9545373.1"/>
    <property type="molecule type" value="Genomic_DNA"/>
</dbReference>
<comment type="caution">
    <text evidence="2">The sequence shown here is derived from an EMBL/GenBank/DDBJ whole genome shotgun (WGS) entry which is preliminary data.</text>
</comment>
<feature type="compositionally biased region" description="Polar residues" evidence="1">
    <location>
        <begin position="198"/>
        <end position="218"/>
    </location>
</feature>
<feature type="compositionally biased region" description="Polar residues" evidence="1">
    <location>
        <begin position="86"/>
        <end position="98"/>
    </location>
</feature>
<proteinExistence type="predicted"/>
<feature type="compositionally biased region" description="Basic and acidic residues" evidence="1">
    <location>
        <begin position="39"/>
        <end position="59"/>
    </location>
</feature>
<feature type="compositionally biased region" description="Acidic residues" evidence="1">
    <location>
        <begin position="116"/>
        <end position="130"/>
    </location>
</feature>
<gene>
    <name evidence="2" type="ORF">SPARVUS_LOCUS2645155</name>
</gene>
<name>A0ABN9BCV9_9NEOB</name>
<feature type="compositionally biased region" description="Basic and acidic residues" evidence="1">
    <location>
        <begin position="431"/>
        <end position="440"/>
    </location>
</feature>
<evidence type="ECO:0000256" key="1">
    <source>
        <dbReference type="SAM" id="MobiDB-lite"/>
    </source>
</evidence>
<protein>
    <recommendedName>
        <fullName evidence="4">Nuclear protein MDM1</fullName>
    </recommendedName>
</protein>
<dbReference type="PANTHER" id="PTHR21553:SF22">
    <property type="entry name" value="CENTROSOME-ASSOCIATED PROTEIN ALMS1"/>
    <property type="match status" value="1"/>
</dbReference>